<comment type="caution">
    <text evidence="5">The sequence shown here is derived from an EMBL/GenBank/DDBJ whole genome shotgun (WGS) entry which is preliminary data.</text>
</comment>
<evidence type="ECO:0000313" key="6">
    <source>
        <dbReference type="Proteomes" id="UP001610563"/>
    </source>
</evidence>
<evidence type="ECO:0000259" key="4">
    <source>
        <dbReference type="Pfam" id="PF00135"/>
    </source>
</evidence>
<dbReference type="SUPFAM" id="SSF53474">
    <property type="entry name" value="alpha/beta-Hydrolases"/>
    <property type="match status" value="1"/>
</dbReference>
<proteinExistence type="inferred from homology"/>
<dbReference type="InterPro" id="IPR002018">
    <property type="entry name" value="CarbesteraseB"/>
</dbReference>
<name>A0ABR4G0W2_9EURO</name>
<accession>A0ABR4G0W2</accession>
<evidence type="ECO:0000256" key="1">
    <source>
        <dbReference type="ARBA" id="ARBA00005964"/>
    </source>
</evidence>
<evidence type="ECO:0000256" key="3">
    <source>
        <dbReference type="SAM" id="SignalP"/>
    </source>
</evidence>
<dbReference type="InterPro" id="IPR050654">
    <property type="entry name" value="AChE-related_enzymes"/>
</dbReference>
<dbReference type="PANTHER" id="PTHR43918:SF4">
    <property type="entry name" value="CARBOXYLIC ESTER HYDROLASE"/>
    <property type="match status" value="1"/>
</dbReference>
<keyword evidence="3" id="KW-0732">Signal</keyword>
<organism evidence="5 6">
    <name type="scientific">Aspergillus keveii</name>
    <dbReference type="NCBI Taxonomy" id="714993"/>
    <lineage>
        <taxon>Eukaryota</taxon>
        <taxon>Fungi</taxon>
        <taxon>Dikarya</taxon>
        <taxon>Ascomycota</taxon>
        <taxon>Pezizomycotina</taxon>
        <taxon>Eurotiomycetes</taxon>
        <taxon>Eurotiomycetidae</taxon>
        <taxon>Eurotiales</taxon>
        <taxon>Aspergillaceae</taxon>
        <taxon>Aspergillus</taxon>
        <taxon>Aspergillus subgen. Nidulantes</taxon>
    </lineage>
</organism>
<sequence length="584" mass="62502">MTKHPSSVLVLSLLGAYGDASPLASRSPKSEVCSPTAVRYIGTTANKVESFLNIRFGEDTSGANCFAPPKPYTYAAGTVVDASQGGAACPQPKQAVASMPLFDNVTKMSEDCLPLRIDRPVNTSASAKLPVLVWIYGGGDSFGQIYDSAYDPTGLVLGAAEKDFPVICVAMNYRVGVFGFAASPALNATDSLNVGLLDQRLAIEWVRDHIAAFGGDPDNVTIFGESDGATGVGLQITAYGGKGGDAPFRRAIMQSGSPMADPGTTSNKSAEHTSQLTKITNCTASTPEAELKCLRNIPMETLNSLAVEYERQVGGEDGMDVFIPISPSTFIPDSPSKLVATGQFSRNIDIISGWNEDDGSFSIPTTIATDKDLALFVKYEYALFSTEDIERVLALYPASAFSSRVASLPAVNKNNITEHYFRASQIKRDAEFSCASLYLAQMNHKYSTYETRNYLFALNQTLFRDMYAAVNMSYLGVSHFSDIPYVFNQAQGYGEYASAKDLALSSEVSGSWAAFAALGQPSYGPGTVPGWESAFENGNYQLQVIGGSYNGTRITGPSQQGGYEGLAAKCAFWTSEDILAKLQV</sequence>
<keyword evidence="2 5" id="KW-0378">Hydrolase</keyword>
<comment type="similarity">
    <text evidence="1">Belongs to the type-B carboxylesterase/lipase family.</text>
</comment>
<evidence type="ECO:0000256" key="2">
    <source>
        <dbReference type="ARBA" id="ARBA00022801"/>
    </source>
</evidence>
<feature type="chain" id="PRO_5045085708" evidence="3">
    <location>
        <begin position="21"/>
        <end position="584"/>
    </location>
</feature>
<dbReference type="Gene3D" id="3.40.50.1820">
    <property type="entry name" value="alpha/beta hydrolase"/>
    <property type="match status" value="1"/>
</dbReference>
<dbReference type="Proteomes" id="UP001610563">
    <property type="component" value="Unassembled WGS sequence"/>
</dbReference>
<dbReference type="InterPro" id="IPR029058">
    <property type="entry name" value="AB_hydrolase_fold"/>
</dbReference>
<protein>
    <submittedName>
        <fullName evidence="5">Alpha/Beta hydrolase protein</fullName>
    </submittedName>
</protein>
<feature type="signal peptide" evidence="3">
    <location>
        <begin position="1"/>
        <end position="20"/>
    </location>
</feature>
<keyword evidence="6" id="KW-1185">Reference proteome</keyword>
<gene>
    <name evidence="5" type="ORF">BJX66DRAFT_326825</name>
</gene>
<reference evidence="5 6" key="1">
    <citation type="submission" date="2024-07" db="EMBL/GenBank/DDBJ databases">
        <title>Section-level genome sequencing and comparative genomics of Aspergillus sections Usti and Cavernicolus.</title>
        <authorList>
            <consortium name="Lawrence Berkeley National Laboratory"/>
            <person name="Nybo J.L."/>
            <person name="Vesth T.C."/>
            <person name="Theobald S."/>
            <person name="Frisvad J.C."/>
            <person name="Larsen T.O."/>
            <person name="Kjaerboelling I."/>
            <person name="Rothschild-Mancinelli K."/>
            <person name="Lyhne E.K."/>
            <person name="Kogle M.E."/>
            <person name="Barry K."/>
            <person name="Clum A."/>
            <person name="Na H."/>
            <person name="Ledsgaard L."/>
            <person name="Lin J."/>
            <person name="Lipzen A."/>
            <person name="Kuo A."/>
            <person name="Riley R."/>
            <person name="Mondo S."/>
            <person name="Labutti K."/>
            <person name="Haridas S."/>
            <person name="Pangalinan J."/>
            <person name="Salamov A.A."/>
            <person name="Simmons B.A."/>
            <person name="Magnuson J.K."/>
            <person name="Chen J."/>
            <person name="Drula E."/>
            <person name="Henrissat B."/>
            <person name="Wiebenga A."/>
            <person name="Lubbers R.J."/>
            <person name="Gomes A.C."/>
            <person name="Makela M.R."/>
            <person name="Stajich J."/>
            <person name="Grigoriev I.V."/>
            <person name="Mortensen U.H."/>
            <person name="De Vries R.P."/>
            <person name="Baker S.E."/>
            <person name="Andersen M.R."/>
        </authorList>
    </citation>
    <scope>NUCLEOTIDE SEQUENCE [LARGE SCALE GENOMIC DNA]</scope>
    <source>
        <strain evidence="5 6">CBS 209.92</strain>
    </source>
</reference>
<dbReference type="GO" id="GO:0016787">
    <property type="term" value="F:hydrolase activity"/>
    <property type="evidence" value="ECO:0007669"/>
    <property type="project" value="UniProtKB-KW"/>
</dbReference>
<evidence type="ECO:0000313" key="5">
    <source>
        <dbReference type="EMBL" id="KAL2788803.1"/>
    </source>
</evidence>
<dbReference type="EMBL" id="JBFTWV010000073">
    <property type="protein sequence ID" value="KAL2788803.1"/>
    <property type="molecule type" value="Genomic_DNA"/>
</dbReference>
<feature type="domain" description="Carboxylesterase type B" evidence="4">
    <location>
        <begin position="45"/>
        <end position="536"/>
    </location>
</feature>
<dbReference type="PANTHER" id="PTHR43918">
    <property type="entry name" value="ACETYLCHOLINESTERASE"/>
    <property type="match status" value="1"/>
</dbReference>
<dbReference type="Pfam" id="PF00135">
    <property type="entry name" value="COesterase"/>
    <property type="match status" value="1"/>
</dbReference>